<organism evidence="2">
    <name type="scientific">Alexandrium monilatum</name>
    <dbReference type="NCBI Taxonomy" id="311494"/>
    <lineage>
        <taxon>Eukaryota</taxon>
        <taxon>Sar</taxon>
        <taxon>Alveolata</taxon>
        <taxon>Dinophyceae</taxon>
        <taxon>Gonyaulacales</taxon>
        <taxon>Pyrocystaceae</taxon>
        <taxon>Alexandrium</taxon>
    </lineage>
</organism>
<dbReference type="Pfam" id="PF10021">
    <property type="entry name" value="PARG_cat_microb"/>
    <property type="match status" value="1"/>
</dbReference>
<protein>
    <recommendedName>
        <fullName evidence="1">Microbial-type PARG catalytic domain-containing protein</fullName>
    </recommendedName>
</protein>
<accession>A0A7S4PYD0</accession>
<dbReference type="SUPFAM" id="SSF52949">
    <property type="entry name" value="Macro domain-like"/>
    <property type="match status" value="1"/>
</dbReference>
<dbReference type="PANTHER" id="PTHR35596:SF1">
    <property type="entry name" value="MICROBIAL-TYPE PARG CATALYTIC DOMAIN-CONTAINING PROTEIN"/>
    <property type="match status" value="1"/>
</dbReference>
<reference evidence="2" key="1">
    <citation type="submission" date="2021-01" db="EMBL/GenBank/DDBJ databases">
        <authorList>
            <person name="Corre E."/>
            <person name="Pelletier E."/>
            <person name="Niang G."/>
            <person name="Scheremetjew M."/>
            <person name="Finn R."/>
            <person name="Kale V."/>
            <person name="Holt S."/>
            <person name="Cochrane G."/>
            <person name="Meng A."/>
            <person name="Brown T."/>
            <person name="Cohen L."/>
        </authorList>
    </citation>
    <scope>NUCLEOTIDE SEQUENCE</scope>
    <source>
        <strain evidence="2">CCMP3105</strain>
    </source>
</reference>
<dbReference type="EMBL" id="HBNR01008359">
    <property type="protein sequence ID" value="CAE4565877.1"/>
    <property type="molecule type" value="Transcribed_RNA"/>
</dbReference>
<dbReference type="Gene3D" id="3.40.220.10">
    <property type="entry name" value="Leucine Aminopeptidase, subunit E, domain 1"/>
    <property type="match status" value="1"/>
</dbReference>
<gene>
    <name evidence="2" type="ORF">AMON00008_LOCUS5496</name>
</gene>
<dbReference type="PANTHER" id="PTHR35596">
    <property type="entry name" value="DUF2263 DOMAIN-CONTAINING PROTEIN"/>
    <property type="match status" value="1"/>
</dbReference>
<evidence type="ECO:0000313" key="2">
    <source>
        <dbReference type="EMBL" id="CAE4565877.1"/>
    </source>
</evidence>
<dbReference type="InterPro" id="IPR019261">
    <property type="entry name" value="PARG_cat_microbial"/>
</dbReference>
<dbReference type="InterPro" id="IPR043472">
    <property type="entry name" value="Macro_dom-like"/>
</dbReference>
<sequence>MAGMYMSPPERIMRDTIEWLLALPEEERLRMEQAEAVYFTRKAPAPQRVLAPEAKEPGAVTLNMGSVEAALALCRLGFRPAVLNFAHGYNCGGGFEHAGGSQEEDIFRKSSLFLSLWPHRRADDGPGVLARGMWIGEFDKVLPRKEPFYGHTECGGIYSPHVRAVRDVRRPDRQLLPAEEVSSLPVFAVLTVAAQDVRRDGCFEEDLLVQKARTALHLATVNGHDAVVLGAFGCGYFSNPPDVVATVFDSLLQGEFAGTFPAKVFGVPDRSGANLDAFGSRFPLTTEDELAVILKGVPRCSCSAS</sequence>
<evidence type="ECO:0000259" key="1">
    <source>
        <dbReference type="Pfam" id="PF10021"/>
    </source>
</evidence>
<dbReference type="AlphaFoldDB" id="A0A7S4PYD0"/>
<proteinExistence type="predicted"/>
<feature type="domain" description="Microbial-type PARG catalytic" evidence="1">
    <location>
        <begin position="46"/>
        <end position="121"/>
    </location>
</feature>
<name>A0A7S4PYD0_9DINO</name>